<accession>A0AA47M5N3</accession>
<gene>
    <name evidence="4" type="primary">rbm44_1</name>
    <name evidence="4" type="ORF">N1851_030375</name>
</gene>
<feature type="chain" id="PRO_5041286687" evidence="3">
    <location>
        <begin position="20"/>
        <end position="694"/>
    </location>
</feature>
<feature type="compositionally biased region" description="Basic and acidic residues" evidence="2">
    <location>
        <begin position="683"/>
        <end position="694"/>
    </location>
</feature>
<dbReference type="Proteomes" id="UP001174136">
    <property type="component" value="Unassembled WGS sequence"/>
</dbReference>
<feature type="signal peptide" evidence="3">
    <location>
        <begin position="1"/>
        <end position="19"/>
    </location>
</feature>
<sequence>MSFMLHCLQSWCCVSSVSPSVPTSMWSSFPLPPPHHVVDPYRAGNMAQGFAGPVPCQMMPLNHSIFDLVRAHKVLQLTDPLLLSWYLSLPMADRKLIQGGRGDNVLSKTTTPSNIDIPSEPMFPKAALFEHCAASCPSSAARFSDRELQYLPNAVKESLELLDPSPARHRDPCSSEEDSPDPALYEDFSAQASASLDADLEHHSHWETPGPALQSLPSQARHCDPRAFTEAAGEYEGTSEFYSLDGSPLYTSQLNNSSGTYSMVPERDSPTRANAGSSSTPGTMSSFLTAGDNSRDDLFHRSDLVKSNQEESPHYHSVLEDDKSILAWESRSGPQACVARGCPTGAGDDTKHHDSAPGHAGAKPLTVERAVSPWPRIVTCDVSVGTETRCVSADTQMEAPATADQSTSTRIHMADLDYLAQEFVKINCAQRELHELNQQLKSSAEERKPCERCASGGGRAQRAELRLLALQYTMCQQHAWRDSYTSADHLAMTMTHAEYWPPGPPVALVSACQKLQCDYKEMRNKILAGVSLEQLEPLSVSSPTQTTSSPYTPPQIIGDALEDVSTRSGPPERWDMETGGGNEGPKPNPPKSEDPKAGQRVKAPAAQSKVNSSRAAFVIPKPCGPGADNKPQTVAPVTEEVAEARQAAGDWKELRTSEAWYDAEEDLDPTVLDGQADPPTGSDDGRKEGKNPPG</sequence>
<proteinExistence type="predicted"/>
<feature type="compositionally biased region" description="Polar residues" evidence="2">
    <location>
        <begin position="271"/>
        <end position="292"/>
    </location>
</feature>
<evidence type="ECO:0000256" key="1">
    <source>
        <dbReference type="SAM" id="Coils"/>
    </source>
</evidence>
<keyword evidence="1" id="KW-0175">Coiled coil</keyword>
<comment type="caution">
    <text evidence="4">The sequence shown here is derived from an EMBL/GenBank/DDBJ whole genome shotgun (WGS) entry which is preliminary data.</text>
</comment>
<reference evidence="4" key="1">
    <citation type="journal article" date="2023" name="Front. Mar. Sci.">
        <title>A new Merluccius polli reference genome to investigate the effects of global change in West African waters.</title>
        <authorList>
            <person name="Mateo J.L."/>
            <person name="Blanco-Fernandez C."/>
            <person name="Garcia-Vazquez E."/>
            <person name="Machado-Schiaffino G."/>
        </authorList>
    </citation>
    <scope>NUCLEOTIDE SEQUENCE</scope>
    <source>
        <strain evidence="4">C29</strain>
        <tissue evidence="4">Fin</tissue>
    </source>
</reference>
<feature type="region of interest" description="Disordered" evidence="2">
    <location>
        <begin position="196"/>
        <end position="222"/>
    </location>
</feature>
<evidence type="ECO:0000313" key="4">
    <source>
        <dbReference type="EMBL" id="KAK0134066.1"/>
    </source>
</evidence>
<keyword evidence="3" id="KW-0732">Signal</keyword>
<evidence type="ECO:0000256" key="3">
    <source>
        <dbReference type="SAM" id="SignalP"/>
    </source>
</evidence>
<dbReference type="EMBL" id="JAOPHQ010005747">
    <property type="protein sequence ID" value="KAK0134066.1"/>
    <property type="molecule type" value="Genomic_DNA"/>
</dbReference>
<name>A0AA47M5N3_MERPO</name>
<feature type="coiled-coil region" evidence="1">
    <location>
        <begin position="419"/>
        <end position="446"/>
    </location>
</feature>
<protein>
    <submittedName>
        <fullName evidence="4">RNA-binding protein 44</fullName>
    </submittedName>
</protein>
<feature type="region of interest" description="Disordered" evidence="2">
    <location>
        <begin position="562"/>
        <end position="694"/>
    </location>
</feature>
<evidence type="ECO:0000313" key="5">
    <source>
        <dbReference type="Proteomes" id="UP001174136"/>
    </source>
</evidence>
<evidence type="ECO:0000256" key="2">
    <source>
        <dbReference type="SAM" id="MobiDB-lite"/>
    </source>
</evidence>
<dbReference type="AlphaFoldDB" id="A0AA47M5N3"/>
<feature type="region of interest" description="Disordered" evidence="2">
    <location>
        <begin position="257"/>
        <end position="293"/>
    </location>
</feature>
<feature type="region of interest" description="Disordered" evidence="2">
    <location>
        <begin position="161"/>
        <end position="183"/>
    </location>
</feature>
<organism evidence="4 5">
    <name type="scientific">Merluccius polli</name>
    <name type="common">Benguela hake</name>
    <name type="synonym">Merluccius cadenati</name>
    <dbReference type="NCBI Taxonomy" id="89951"/>
    <lineage>
        <taxon>Eukaryota</taxon>
        <taxon>Metazoa</taxon>
        <taxon>Chordata</taxon>
        <taxon>Craniata</taxon>
        <taxon>Vertebrata</taxon>
        <taxon>Euteleostomi</taxon>
        <taxon>Actinopterygii</taxon>
        <taxon>Neopterygii</taxon>
        <taxon>Teleostei</taxon>
        <taxon>Neoteleostei</taxon>
        <taxon>Acanthomorphata</taxon>
        <taxon>Zeiogadaria</taxon>
        <taxon>Gadariae</taxon>
        <taxon>Gadiformes</taxon>
        <taxon>Gadoidei</taxon>
        <taxon>Merlucciidae</taxon>
        <taxon>Merluccius</taxon>
    </lineage>
</organism>
<keyword evidence="5" id="KW-1185">Reference proteome</keyword>